<dbReference type="GO" id="GO:0016757">
    <property type="term" value="F:glycosyltransferase activity"/>
    <property type="evidence" value="ECO:0007669"/>
    <property type="project" value="UniProtKB-KW"/>
</dbReference>
<keyword evidence="2 5" id="KW-0808">Transferase</keyword>
<dbReference type="InterPro" id="IPR001173">
    <property type="entry name" value="Glyco_trans_2-like"/>
</dbReference>
<dbReference type="EMBL" id="CP029159">
    <property type="protein sequence ID" value="QKM69839.1"/>
    <property type="molecule type" value="Genomic_DNA"/>
</dbReference>
<keyword evidence="6" id="KW-1185">Reference proteome</keyword>
<accession>A0A7G3UKF9</accession>
<reference evidence="5 6" key="1">
    <citation type="journal article" date="2012" name="J. Bacteriol.">
        <title>Draft genome of Streptomyces tsukubaensis NRRL 18488, the producer of the clinically important immunosuppressant tacrolimus (FK506).</title>
        <authorList>
            <person name="Barreiro C."/>
            <person name="Prieto C."/>
            <person name="Sola-Landa A."/>
            <person name="Solera E."/>
            <person name="Martinez-Castro M."/>
            <person name="Perez-Redondo R."/>
            <person name="Garcia-Estrada C."/>
            <person name="Aparicio J.F."/>
            <person name="Fernandez-Martinez L.T."/>
            <person name="Santos-Aberturas J."/>
            <person name="Salehi-Najafabadi Z."/>
            <person name="Rodriguez-Garcia A."/>
            <person name="Tauch A."/>
            <person name="Martin J.F."/>
        </authorList>
    </citation>
    <scope>NUCLEOTIDE SEQUENCE [LARGE SCALE GENOMIC DNA]</scope>
    <source>
        <strain evidence="6">DSM 42081 / NBRC 108919 / NRRL 18488 / 9993</strain>
    </source>
</reference>
<dbReference type="SUPFAM" id="SSF53448">
    <property type="entry name" value="Nucleotide-diphospho-sugar transferases"/>
    <property type="match status" value="1"/>
</dbReference>
<dbReference type="InterPro" id="IPR029044">
    <property type="entry name" value="Nucleotide-diphossugar_trans"/>
</dbReference>
<dbReference type="Pfam" id="PF00535">
    <property type="entry name" value="Glycos_transf_2"/>
    <property type="match status" value="1"/>
</dbReference>
<evidence type="ECO:0000256" key="2">
    <source>
        <dbReference type="ARBA" id="ARBA00022679"/>
    </source>
</evidence>
<protein>
    <submittedName>
        <fullName evidence="5">Glycosyl transferase</fullName>
    </submittedName>
</protein>
<evidence type="ECO:0000256" key="1">
    <source>
        <dbReference type="ARBA" id="ARBA00022676"/>
    </source>
</evidence>
<dbReference type="Proteomes" id="UP000005940">
    <property type="component" value="Chromosome"/>
</dbReference>
<dbReference type="RefSeq" id="WP_040916338.1">
    <property type="nucleotide sequence ID" value="NZ_CP029159.1"/>
</dbReference>
<feature type="region of interest" description="Disordered" evidence="3">
    <location>
        <begin position="420"/>
        <end position="446"/>
    </location>
</feature>
<feature type="domain" description="Glycosyltransferase 2-like" evidence="4">
    <location>
        <begin position="7"/>
        <end position="169"/>
    </location>
</feature>
<evidence type="ECO:0000313" key="6">
    <source>
        <dbReference type="Proteomes" id="UP000005940"/>
    </source>
</evidence>
<dbReference type="CDD" id="cd00761">
    <property type="entry name" value="Glyco_tranf_GTA_type"/>
    <property type="match status" value="1"/>
</dbReference>
<proteinExistence type="predicted"/>
<keyword evidence="1" id="KW-0328">Glycosyltransferase</keyword>
<evidence type="ECO:0000259" key="4">
    <source>
        <dbReference type="Pfam" id="PF00535"/>
    </source>
</evidence>
<name>A0A7G3UKF9_STRT9</name>
<sequence>MTQPAVTVIVAVYNTMPALTECLDSLVKQSIGADRMEIIAVDDGSTDGSGKELDRYADRYPGLFKVIHQENSGGPARPNNVALSRATGRYVFFVGADDYLGPDALKRMVAMGDKNKSDVVLGKMVAIGKRSIPRAVFKATRNNIPLIGSGALYAISNTKMYRRALIEEHGLRYAEDLPVSCDMPFTLEAYVRSTTISVVADYDCYFAVRRDDDSNITYRARFENRLKVCARALDRLSELGASPELYDAFAIRLLKVDLAWIFGENYLALDAERRAACVRATAALLADYYGDGAFERMQHRLTVPERLRFHWVYAGNPEKLAELVRQDTEGPVPPTLLRDGKAYATYPGFGDTLYGLPDRGYELLGSIADRLGPGTELLSVDWSGEGEDPTDLAVSVRVPVVGDTGSVAVQLVPGKLPKSADVHGARRLGEKEKRSQPAGEISREAAGDGGSTIVRARIPLTRKKAELGLRVRVDVGEHRYEIPVRGTDHPMPLARAWGLNDTYKLAARTDAAGRIVIAIGPLHPAKKSLGSRLRTLVTGSKRK</sequence>
<gene>
    <name evidence="5" type="ORF">STSU_024515</name>
</gene>
<dbReference type="PANTHER" id="PTHR22916">
    <property type="entry name" value="GLYCOSYLTRANSFERASE"/>
    <property type="match status" value="1"/>
</dbReference>
<evidence type="ECO:0000313" key="5">
    <source>
        <dbReference type="EMBL" id="QKM69839.1"/>
    </source>
</evidence>
<dbReference type="PANTHER" id="PTHR22916:SF51">
    <property type="entry name" value="GLYCOSYLTRANSFERASE EPSH-RELATED"/>
    <property type="match status" value="1"/>
</dbReference>
<dbReference type="Gene3D" id="3.90.550.10">
    <property type="entry name" value="Spore Coat Polysaccharide Biosynthesis Protein SpsA, Chain A"/>
    <property type="match status" value="1"/>
</dbReference>
<dbReference type="AlphaFoldDB" id="A0A7G3UKF9"/>
<evidence type="ECO:0000256" key="3">
    <source>
        <dbReference type="SAM" id="MobiDB-lite"/>
    </source>
</evidence>
<organism evidence="5 6">
    <name type="scientific">Streptomyces tsukubensis (strain DSM 42081 / NBRC 108919 / NRRL 18488 / 9993)</name>
    <dbReference type="NCBI Taxonomy" id="1114943"/>
    <lineage>
        <taxon>Bacteria</taxon>
        <taxon>Bacillati</taxon>
        <taxon>Actinomycetota</taxon>
        <taxon>Actinomycetes</taxon>
        <taxon>Kitasatosporales</taxon>
        <taxon>Streptomycetaceae</taxon>
        <taxon>Streptomyces</taxon>
    </lineage>
</organism>